<proteinExistence type="predicted"/>
<evidence type="ECO:0000313" key="3">
    <source>
        <dbReference type="EMBL" id="TKC57545.1"/>
    </source>
</evidence>
<dbReference type="Pfam" id="PF14344">
    <property type="entry name" value="DUF4397"/>
    <property type="match status" value="1"/>
</dbReference>
<evidence type="ECO:0000259" key="1">
    <source>
        <dbReference type="Pfam" id="PF14344"/>
    </source>
</evidence>
<dbReference type="Proteomes" id="UP000291117">
    <property type="component" value="Unassembled WGS sequence"/>
</dbReference>
<dbReference type="InterPro" id="IPR025510">
    <property type="entry name" value="DUF4397"/>
</dbReference>
<dbReference type="OrthoDB" id="9792011at2"/>
<feature type="domain" description="DUF4397" evidence="1">
    <location>
        <begin position="42"/>
        <end position="157"/>
    </location>
</feature>
<comment type="caution">
    <text evidence="2">The sequence shown here is derived from an EMBL/GenBank/DDBJ whole genome shotgun (WGS) entry which is preliminary data.</text>
</comment>
<name>A0A4R0NCS7_9SPHI</name>
<keyword evidence="4" id="KW-1185">Reference proteome</keyword>
<dbReference type="AlphaFoldDB" id="A0A4R0NCS7"/>
<evidence type="ECO:0000313" key="5">
    <source>
        <dbReference type="Proteomes" id="UP000309594"/>
    </source>
</evidence>
<protein>
    <submittedName>
        <fullName evidence="2">DUF4397 domain-containing protein</fullName>
    </submittedName>
</protein>
<gene>
    <name evidence="2" type="ORF">EZ444_09245</name>
    <name evidence="3" type="ORF">FBD94_19890</name>
</gene>
<dbReference type="EMBL" id="SJSM01000004">
    <property type="protein sequence ID" value="TCC97033.1"/>
    <property type="molecule type" value="Genomic_DNA"/>
</dbReference>
<accession>A0A4U1G1X0</accession>
<dbReference type="EMBL" id="SWDX01000009">
    <property type="protein sequence ID" value="TKC57545.1"/>
    <property type="molecule type" value="Genomic_DNA"/>
</dbReference>
<evidence type="ECO:0000313" key="2">
    <source>
        <dbReference type="EMBL" id="TCC97033.1"/>
    </source>
</evidence>
<reference evidence="3 5" key="2">
    <citation type="submission" date="2019-04" db="EMBL/GenBank/DDBJ databases">
        <title>Pedobacter sp. RP-1-16 sp. nov., isolated from Arctic soil.</title>
        <authorList>
            <person name="Dahal R.H."/>
            <person name="Kim D.-U."/>
        </authorList>
    </citation>
    <scope>NUCLEOTIDE SEQUENCE [LARGE SCALE GENOMIC DNA]</scope>
    <source>
        <strain evidence="3 5">RP-1-16</strain>
    </source>
</reference>
<evidence type="ECO:0000313" key="4">
    <source>
        <dbReference type="Proteomes" id="UP000291117"/>
    </source>
</evidence>
<sequence length="237" mass="25459">MNISIQPTIKNLKRFSAFTLLSISTLVLNSCSKDPVPTPEIAYLNITNTSPTTATFNIYMDQSAINTGGAVPYNGTTGYFQTSPGTHSIKFTTASSSASIITKDVVLEANTINSLFLIDKGTNMDFFKIKDNLGSISSTKAFVRFINLSPDAPALDLAVKEGAVIIENKAYKTNSEFIEVEAKTYILQFRNKATGTPLADLSSMELKAGKSYTVISTGLITPGDAEQGFGGKIIINQ</sequence>
<reference evidence="2 4" key="1">
    <citation type="submission" date="2019-02" db="EMBL/GenBank/DDBJ databases">
        <title>Pedobacter sp. RP-3-8 sp. nov., isolated from Arctic soil.</title>
        <authorList>
            <person name="Dahal R.H."/>
        </authorList>
    </citation>
    <scope>NUCLEOTIDE SEQUENCE [LARGE SCALE GENOMIC DNA]</scope>
    <source>
        <strain evidence="2 4">RP-3-8</strain>
    </source>
</reference>
<accession>A0A4R0NCS7</accession>
<dbReference type="Proteomes" id="UP000309594">
    <property type="component" value="Unassembled WGS sequence"/>
</dbReference>
<dbReference type="RefSeq" id="WP_131608445.1">
    <property type="nucleotide sequence ID" value="NZ_SJSM01000004.1"/>
</dbReference>
<organism evidence="2 4">
    <name type="scientific">Pedobacter hiemivivus</name>
    <dbReference type="NCBI Taxonomy" id="2530454"/>
    <lineage>
        <taxon>Bacteria</taxon>
        <taxon>Pseudomonadati</taxon>
        <taxon>Bacteroidota</taxon>
        <taxon>Sphingobacteriia</taxon>
        <taxon>Sphingobacteriales</taxon>
        <taxon>Sphingobacteriaceae</taxon>
        <taxon>Pedobacter</taxon>
    </lineage>
</organism>